<protein>
    <submittedName>
        <fullName evidence="3">Nitrogenase component 1</fullName>
    </submittedName>
</protein>
<name>A0A9D1CVC5_9FIRM</name>
<gene>
    <name evidence="3" type="ORF">IAA52_02040</name>
</gene>
<keyword evidence="1" id="KW-0535">Nitrogen fixation</keyword>
<accession>A0A9D1CVC5</accession>
<dbReference type="InterPro" id="IPR000318">
    <property type="entry name" value="Nase_comp1_CS"/>
</dbReference>
<organism evidence="3 4">
    <name type="scientific">Candidatus Pullichristensenella stercorigallinarum</name>
    <dbReference type="NCBI Taxonomy" id="2840909"/>
    <lineage>
        <taxon>Bacteria</taxon>
        <taxon>Bacillati</taxon>
        <taxon>Bacillota</taxon>
        <taxon>Clostridia</taxon>
        <taxon>Candidatus Pullichristensenella</taxon>
    </lineage>
</organism>
<evidence type="ECO:0000256" key="1">
    <source>
        <dbReference type="ARBA" id="ARBA00023231"/>
    </source>
</evidence>
<dbReference type="GO" id="GO:0016163">
    <property type="term" value="F:nitrogenase activity"/>
    <property type="evidence" value="ECO:0007669"/>
    <property type="project" value="InterPro"/>
</dbReference>
<dbReference type="PROSITE" id="PS00090">
    <property type="entry name" value="NITROGENASE_1_2"/>
    <property type="match status" value="1"/>
</dbReference>
<evidence type="ECO:0000313" key="3">
    <source>
        <dbReference type="EMBL" id="HIQ81862.1"/>
    </source>
</evidence>
<dbReference type="PANTHER" id="PTHR42956:SF1">
    <property type="entry name" value="NITROGENASE IRON-MOLYBDENUM COFACTOR BIOSYNTHESIS PROTEIN NIFE"/>
    <property type="match status" value="1"/>
</dbReference>
<dbReference type="Gene3D" id="3.40.50.1980">
    <property type="entry name" value="Nitrogenase molybdenum iron protein domain"/>
    <property type="match status" value="2"/>
</dbReference>
<dbReference type="InterPro" id="IPR049939">
    <property type="entry name" value="NifE-like"/>
</dbReference>
<evidence type="ECO:0000259" key="2">
    <source>
        <dbReference type="Pfam" id="PF00148"/>
    </source>
</evidence>
<dbReference type="EMBL" id="DVFZ01000021">
    <property type="protein sequence ID" value="HIQ81862.1"/>
    <property type="molecule type" value="Genomic_DNA"/>
</dbReference>
<comment type="caution">
    <text evidence="3">The sequence shown here is derived from an EMBL/GenBank/DDBJ whole genome shotgun (WGS) entry which is preliminary data.</text>
</comment>
<dbReference type="Pfam" id="PF00148">
    <property type="entry name" value="Oxidored_nitro"/>
    <property type="match status" value="1"/>
</dbReference>
<feature type="domain" description="Nitrogenase/oxidoreductase component 1" evidence="2">
    <location>
        <begin position="35"/>
        <end position="395"/>
    </location>
</feature>
<dbReference type="PANTHER" id="PTHR42956">
    <property type="entry name" value="NITROGENASE IRON-MOLYBDENUM COFACTOR BIOSYNTHESIS PROTEIN NIFE"/>
    <property type="match status" value="1"/>
</dbReference>
<reference evidence="3" key="2">
    <citation type="journal article" date="2021" name="PeerJ">
        <title>Extensive microbial diversity within the chicken gut microbiome revealed by metagenomics and culture.</title>
        <authorList>
            <person name="Gilroy R."/>
            <person name="Ravi A."/>
            <person name="Getino M."/>
            <person name="Pursley I."/>
            <person name="Horton D.L."/>
            <person name="Alikhan N.F."/>
            <person name="Baker D."/>
            <person name="Gharbi K."/>
            <person name="Hall N."/>
            <person name="Watson M."/>
            <person name="Adriaenssens E.M."/>
            <person name="Foster-Nyarko E."/>
            <person name="Jarju S."/>
            <person name="Secka A."/>
            <person name="Antonio M."/>
            <person name="Oren A."/>
            <person name="Chaudhuri R.R."/>
            <person name="La Ragione R."/>
            <person name="Hildebrand F."/>
            <person name="Pallen M.J."/>
        </authorList>
    </citation>
    <scope>NUCLEOTIDE SEQUENCE</scope>
    <source>
        <strain evidence="3">ChiSjej6B24-2974</strain>
    </source>
</reference>
<evidence type="ECO:0000313" key="4">
    <source>
        <dbReference type="Proteomes" id="UP000824260"/>
    </source>
</evidence>
<dbReference type="SUPFAM" id="SSF53807">
    <property type="entry name" value="Helical backbone' metal receptor"/>
    <property type="match status" value="1"/>
</dbReference>
<proteinExistence type="predicted"/>
<dbReference type="AlphaFoldDB" id="A0A9D1CVC5"/>
<reference evidence="3" key="1">
    <citation type="submission" date="2020-10" db="EMBL/GenBank/DDBJ databases">
        <authorList>
            <person name="Gilroy R."/>
        </authorList>
    </citation>
    <scope>NUCLEOTIDE SEQUENCE</scope>
    <source>
        <strain evidence="3">ChiSjej6B24-2974</strain>
    </source>
</reference>
<dbReference type="Proteomes" id="UP000824260">
    <property type="component" value="Unassembled WGS sequence"/>
</dbReference>
<sequence length="431" mass="46994">MDRNQLLMQMKHLGEVESIKDVRPLTAAMFPGTHCPLMGAAMAVRGISDAMMLIIGTDECTYYTKHFSVHAENFGGLNGRCVSVALDGHGVTFGCVQKVTDAFAEMMAKYHPQAVFLVTTCVVEIIGDDIDALAGSLSERYGLPVMAVHTEHFKCENHLPGVERAMTACLDAMRPQDCDGSVNLLGQRAGDFQETELCGVLTGAGVRIGLRLPCGCRVEDIRNAPAAKVNIVVDDTALPLARKMRQAFGTPYVLFDKYVAPARIAACYQTLFDALELPLPARLEELRAGAEAACEQARRELRGVTYIYGNTPFRCYEFNRFMAEAGMIPQLIQTNALKPEDEADRAAILALYNPYVTKTANIAPLQYVYDVLHPMLYLGHEYAGRLRAKGIALVRTDGAGDMLGYEVTAFVVRALCAAAREARALREGGAA</sequence>
<dbReference type="InterPro" id="IPR000510">
    <property type="entry name" value="Nase/OxRdtase_comp1"/>
</dbReference>